<accession>A0ABQ9Y6L7</accession>
<proteinExistence type="predicted"/>
<dbReference type="EMBL" id="JARBJD010000030">
    <property type="protein sequence ID" value="KAK2959412.1"/>
    <property type="molecule type" value="Genomic_DNA"/>
</dbReference>
<comment type="caution">
    <text evidence="2">The sequence shown here is derived from an EMBL/GenBank/DDBJ whole genome shotgun (WGS) entry which is preliminary data.</text>
</comment>
<gene>
    <name evidence="2" type="ORF">BLNAU_5721</name>
</gene>
<feature type="compositionally biased region" description="Polar residues" evidence="1">
    <location>
        <begin position="72"/>
        <end position="81"/>
    </location>
</feature>
<evidence type="ECO:0000313" key="2">
    <source>
        <dbReference type="EMBL" id="KAK2959412.1"/>
    </source>
</evidence>
<dbReference type="Proteomes" id="UP001281761">
    <property type="component" value="Unassembled WGS sequence"/>
</dbReference>
<reference evidence="2 3" key="1">
    <citation type="journal article" date="2022" name="bioRxiv">
        <title>Genomics of Preaxostyla Flagellates Illuminates Evolutionary Transitions and the Path Towards Mitochondrial Loss.</title>
        <authorList>
            <person name="Novak L.V.F."/>
            <person name="Treitli S.C."/>
            <person name="Pyrih J."/>
            <person name="Halakuc P."/>
            <person name="Pipaliya S.V."/>
            <person name="Vacek V."/>
            <person name="Brzon O."/>
            <person name="Soukal P."/>
            <person name="Eme L."/>
            <person name="Dacks J.B."/>
            <person name="Karnkowska A."/>
            <person name="Elias M."/>
            <person name="Hampl V."/>
        </authorList>
    </citation>
    <scope>NUCLEOTIDE SEQUENCE [LARGE SCALE GENOMIC DNA]</scope>
    <source>
        <strain evidence="2">NAU3</strain>
        <tissue evidence="2">Gut</tissue>
    </source>
</reference>
<protein>
    <submittedName>
        <fullName evidence="2">Uncharacterized protein</fullName>
    </submittedName>
</protein>
<keyword evidence="3" id="KW-1185">Reference proteome</keyword>
<evidence type="ECO:0000313" key="3">
    <source>
        <dbReference type="Proteomes" id="UP001281761"/>
    </source>
</evidence>
<evidence type="ECO:0000256" key="1">
    <source>
        <dbReference type="SAM" id="MobiDB-lite"/>
    </source>
</evidence>
<sequence length="232" mass="26316">MSRHRPSGDVTSEFSKFHVFYIIISHHPIVFPDKVHCGTFLHIEGFPMTSTKTLAIPTSQPLHPNIIDWRHSPSNGEQHSQPPLPTQLAPDKCTDIPHTERGQSGVECEGKHHCLASLVRFEGWNSRDQRMRIQCIQINNNHNSTVHSWIIKQYNLSHVEFHFVLPPEHQVEWSNSVERCSEGCCFGDKLCCGEWVGEFVVVGLAVNAVTVSKFMTKSTLILLTYTFQSSIT</sequence>
<name>A0ABQ9Y6L7_9EUKA</name>
<feature type="region of interest" description="Disordered" evidence="1">
    <location>
        <begin position="66"/>
        <end position="90"/>
    </location>
</feature>
<organism evidence="2 3">
    <name type="scientific">Blattamonas nauphoetae</name>
    <dbReference type="NCBI Taxonomy" id="2049346"/>
    <lineage>
        <taxon>Eukaryota</taxon>
        <taxon>Metamonada</taxon>
        <taxon>Preaxostyla</taxon>
        <taxon>Oxymonadida</taxon>
        <taxon>Blattamonas</taxon>
    </lineage>
</organism>